<dbReference type="Gene3D" id="3.40.50.200">
    <property type="entry name" value="Peptidase S8/S53 domain"/>
    <property type="match status" value="1"/>
</dbReference>
<protein>
    <submittedName>
        <fullName evidence="8">T9SS type A sorting domain-containing protein</fullName>
    </submittedName>
</protein>
<dbReference type="NCBIfam" id="TIGR04183">
    <property type="entry name" value="Por_Secre_tail"/>
    <property type="match status" value="1"/>
</dbReference>
<comment type="similarity">
    <text evidence="1 5">Belongs to the peptidase S8 family.</text>
</comment>
<dbReference type="InterPro" id="IPR000209">
    <property type="entry name" value="Peptidase_S8/S53_dom"/>
</dbReference>
<gene>
    <name evidence="8" type="ORF">ENU72_01085</name>
</gene>
<dbReference type="AlphaFoldDB" id="A0A7V3ZSJ2"/>
<dbReference type="PRINTS" id="PR00723">
    <property type="entry name" value="SUBTILISIN"/>
</dbReference>
<sequence>MKFVIIMCIWGNIKYNPNHLIIKLSPELNKIAIQNLKEVWDQGCALTLYGKEFGIPEIDNLAKDFGLKEIKRLIYGKITDDAKIYGLDRYYLLIFENEINALTLSDLFKNIIGIEEACPDAAMPLFITPNDPLYPQQWHLPKIKAPKGWEITKGDSTVAVGPVDSGVDWDHEDIYDKLWVNPGEDINGNGKFDYPGDLNGIDDDGNGYVDDIIGFRFYPSLGWDPSPTEPGNDHGTHVFGIAVAATDNGIGVAGVGWKPKGMAFKCGDGQYIYLSAAVNAIYYAGNKGAVATNHSYGGYSQYAPERDAIIWVHDTKNVTVCAAAGNDNVSTPHYPANYPNVIAVAATNQSDIKTSWSNYGTWIDVCAPGENILSTIPNNGYANFAGTSMASPIVCGIASMIRSLHPSWTSYKVDSAIMRSCDNIDSLNPGYAGLLGWGRVNLYRALAQTVYSNISVKDFYFDGDGRPEPGEVVKMYLKLYNEKYWQNASNILITVSTNDPDISFSDNTIQVSSLNNGDSIITTDYFEFSVSGDIRFSYFYINISSSPQTEKPYDTLRILIGYPGIVLVNDANSRFFERFYDSTLVHLGVVFETWRVDKEGLHSFHAHPRNLFIWFTGNDSTEVLSNEEIDSITNYLSTGGKFFISSQFLAEDANSQNFITNILKTQIVQNNVINRWVKGYTGDPIGDGVHFRITAGGDGAGNAIHVDKITSLTSADTSLYYTNSAGSANYGPCAVRYDSGIYKTLYFAFPFEAIDNTWANHTTREELMAKILAWFGVNVEEKGKIVYEFNPEIKTISNDFLYIKGIKGKVGLNIFDVTGRNCLKLEDILVKDNFKISLKNFKSGVYFIKISSRDKEFKGKFIKE</sequence>
<evidence type="ECO:0000259" key="7">
    <source>
        <dbReference type="Pfam" id="PF18962"/>
    </source>
</evidence>
<dbReference type="PROSITE" id="PS00138">
    <property type="entry name" value="SUBTILASE_SER"/>
    <property type="match status" value="1"/>
</dbReference>
<evidence type="ECO:0000259" key="6">
    <source>
        <dbReference type="Pfam" id="PF00082"/>
    </source>
</evidence>
<organism evidence="8">
    <name type="scientific">candidate division WOR-3 bacterium</name>
    <dbReference type="NCBI Taxonomy" id="2052148"/>
    <lineage>
        <taxon>Bacteria</taxon>
        <taxon>Bacteria division WOR-3</taxon>
    </lineage>
</organism>
<dbReference type="PROSITE" id="PS51892">
    <property type="entry name" value="SUBTILASE"/>
    <property type="match status" value="1"/>
</dbReference>
<dbReference type="InterPro" id="IPR023828">
    <property type="entry name" value="Peptidase_S8_Ser-AS"/>
</dbReference>
<dbReference type="SUPFAM" id="SSF52743">
    <property type="entry name" value="Subtilisin-like"/>
    <property type="match status" value="1"/>
</dbReference>
<feature type="active site" description="Charge relay system" evidence="5">
    <location>
        <position position="234"/>
    </location>
</feature>
<dbReference type="Pfam" id="PF18962">
    <property type="entry name" value="Por_Secre_tail"/>
    <property type="match status" value="1"/>
</dbReference>
<feature type="domain" description="Peptidase S8/S53" evidence="6">
    <location>
        <begin position="156"/>
        <end position="438"/>
    </location>
</feature>
<dbReference type="InterPro" id="IPR036852">
    <property type="entry name" value="Peptidase_S8/S53_dom_sf"/>
</dbReference>
<name>A0A7V3ZSJ2_UNCW3</name>
<feature type="active site" description="Charge relay system" evidence="5">
    <location>
        <position position="164"/>
    </location>
</feature>
<evidence type="ECO:0000256" key="3">
    <source>
        <dbReference type="ARBA" id="ARBA00022801"/>
    </source>
</evidence>
<keyword evidence="4 5" id="KW-0720">Serine protease</keyword>
<comment type="caution">
    <text evidence="8">The sequence shown here is derived from an EMBL/GenBank/DDBJ whole genome shotgun (WGS) entry which is preliminary data.</text>
</comment>
<evidence type="ECO:0000256" key="4">
    <source>
        <dbReference type="ARBA" id="ARBA00022825"/>
    </source>
</evidence>
<evidence type="ECO:0000256" key="1">
    <source>
        <dbReference type="ARBA" id="ARBA00011073"/>
    </source>
</evidence>
<dbReference type="GO" id="GO:0004252">
    <property type="term" value="F:serine-type endopeptidase activity"/>
    <property type="evidence" value="ECO:0007669"/>
    <property type="project" value="UniProtKB-UniRule"/>
</dbReference>
<proteinExistence type="inferred from homology"/>
<feature type="domain" description="Secretion system C-terminal sorting" evidence="7">
    <location>
        <begin position="798"/>
        <end position="862"/>
    </location>
</feature>
<evidence type="ECO:0000256" key="5">
    <source>
        <dbReference type="PROSITE-ProRule" id="PRU01240"/>
    </source>
</evidence>
<dbReference type="CDD" id="cd07473">
    <property type="entry name" value="Peptidases_S8_Subtilisin_like"/>
    <property type="match status" value="1"/>
</dbReference>
<dbReference type="PANTHER" id="PTHR43806">
    <property type="entry name" value="PEPTIDASE S8"/>
    <property type="match status" value="1"/>
</dbReference>
<dbReference type="Pfam" id="PF00082">
    <property type="entry name" value="Peptidase_S8"/>
    <property type="match status" value="1"/>
</dbReference>
<dbReference type="InterPro" id="IPR050131">
    <property type="entry name" value="Peptidase_S8_subtilisin-like"/>
</dbReference>
<evidence type="ECO:0000256" key="2">
    <source>
        <dbReference type="ARBA" id="ARBA00022670"/>
    </source>
</evidence>
<dbReference type="PANTHER" id="PTHR43806:SF11">
    <property type="entry name" value="CEREVISIN-RELATED"/>
    <property type="match status" value="1"/>
</dbReference>
<keyword evidence="2 5" id="KW-0645">Protease</keyword>
<dbReference type="GO" id="GO:0006508">
    <property type="term" value="P:proteolysis"/>
    <property type="evidence" value="ECO:0007669"/>
    <property type="project" value="UniProtKB-KW"/>
</dbReference>
<reference evidence="8" key="1">
    <citation type="journal article" date="2020" name="mSystems">
        <title>Genome- and Community-Level Interaction Insights into Carbon Utilization and Element Cycling Functions of Hydrothermarchaeota in Hydrothermal Sediment.</title>
        <authorList>
            <person name="Zhou Z."/>
            <person name="Liu Y."/>
            <person name="Xu W."/>
            <person name="Pan J."/>
            <person name="Luo Z.H."/>
            <person name="Li M."/>
        </authorList>
    </citation>
    <scope>NUCLEOTIDE SEQUENCE [LARGE SCALE GENOMIC DNA]</scope>
    <source>
        <strain evidence="8">SpSt-695</strain>
    </source>
</reference>
<feature type="active site" description="Charge relay system" evidence="5">
    <location>
        <position position="388"/>
    </location>
</feature>
<dbReference type="EMBL" id="DTDP01000045">
    <property type="protein sequence ID" value="HGK53601.1"/>
    <property type="molecule type" value="Genomic_DNA"/>
</dbReference>
<keyword evidence="3 5" id="KW-0378">Hydrolase</keyword>
<dbReference type="InterPro" id="IPR034204">
    <property type="entry name" value="PfSUB1-like_cat_dom"/>
</dbReference>
<evidence type="ECO:0000313" key="8">
    <source>
        <dbReference type="EMBL" id="HGK53601.1"/>
    </source>
</evidence>
<accession>A0A7V3ZSJ2</accession>
<dbReference type="InterPro" id="IPR015500">
    <property type="entry name" value="Peptidase_S8_subtilisin-rel"/>
</dbReference>
<dbReference type="InterPro" id="IPR026444">
    <property type="entry name" value="Secre_tail"/>
</dbReference>